<evidence type="ECO:0000313" key="3">
    <source>
        <dbReference type="Proteomes" id="UP000007797"/>
    </source>
</evidence>
<organism evidence="2 3">
    <name type="scientific">Cavenderia fasciculata</name>
    <name type="common">Slime mold</name>
    <name type="synonym">Dictyostelium fasciculatum</name>
    <dbReference type="NCBI Taxonomy" id="261658"/>
    <lineage>
        <taxon>Eukaryota</taxon>
        <taxon>Amoebozoa</taxon>
        <taxon>Evosea</taxon>
        <taxon>Eumycetozoa</taxon>
        <taxon>Dictyostelia</taxon>
        <taxon>Acytosteliales</taxon>
        <taxon>Cavenderiaceae</taxon>
        <taxon>Cavenderia</taxon>
    </lineage>
</organism>
<dbReference type="KEGG" id="dfa:DFA_07436"/>
<reference evidence="3" key="1">
    <citation type="journal article" date="2011" name="Genome Res.">
        <title>Phylogeny-wide analysis of social amoeba genomes highlights ancient origins for complex intercellular communication.</title>
        <authorList>
            <person name="Heidel A.J."/>
            <person name="Lawal H.M."/>
            <person name="Felder M."/>
            <person name="Schilde C."/>
            <person name="Helps N.R."/>
            <person name="Tunggal B."/>
            <person name="Rivero F."/>
            <person name="John U."/>
            <person name="Schleicher M."/>
            <person name="Eichinger L."/>
            <person name="Platzer M."/>
            <person name="Noegel A.A."/>
            <person name="Schaap P."/>
            <person name="Gloeckner G."/>
        </authorList>
    </citation>
    <scope>NUCLEOTIDE SEQUENCE [LARGE SCALE GENOMIC DNA]</scope>
    <source>
        <strain evidence="3">SH3</strain>
    </source>
</reference>
<dbReference type="PANTHER" id="PTHR24330">
    <property type="entry name" value="HOMEOBOX PROTEIN BARH-LIKE"/>
    <property type="match status" value="1"/>
</dbReference>
<feature type="region of interest" description="Disordered" evidence="1">
    <location>
        <begin position="225"/>
        <end position="310"/>
    </location>
</feature>
<dbReference type="PANTHER" id="PTHR24330:SF19">
    <property type="entry name" value="MEDIATOR OF RNA POLYMERASE II TRANSCRIPTION SUBUNIT 29"/>
    <property type="match status" value="1"/>
</dbReference>
<dbReference type="RefSeq" id="XP_004367296.1">
    <property type="nucleotide sequence ID" value="XM_004367239.1"/>
</dbReference>
<dbReference type="Proteomes" id="UP000007797">
    <property type="component" value="Unassembled WGS sequence"/>
</dbReference>
<dbReference type="GeneID" id="14871963"/>
<name>F4PWE9_CACFS</name>
<evidence type="ECO:0000313" key="2">
    <source>
        <dbReference type="EMBL" id="EGG20313.1"/>
    </source>
</evidence>
<keyword evidence="3" id="KW-1185">Reference proteome</keyword>
<feature type="compositionally biased region" description="Low complexity" evidence="1">
    <location>
        <begin position="280"/>
        <end position="294"/>
    </location>
</feature>
<dbReference type="EMBL" id="GL883013">
    <property type="protein sequence ID" value="EGG20313.1"/>
    <property type="molecule type" value="Genomic_DNA"/>
</dbReference>
<feature type="compositionally biased region" description="Low complexity" evidence="1">
    <location>
        <begin position="225"/>
        <end position="255"/>
    </location>
</feature>
<dbReference type="AlphaFoldDB" id="F4PWE9"/>
<evidence type="ECO:0000256" key="1">
    <source>
        <dbReference type="SAM" id="MobiDB-lite"/>
    </source>
</evidence>
<dbReference type="InterPro" id="IPR052145">
    <property type="entry name" value="Mediator/Homeobox_domain"/>
</dbReference>
<gene>
    <name evidence="2" type="ORF">DFA_07436</name>
</gene>
<accession>F4PWE9</accession>
<sequence length="570" mass="62348">MLNLNNNIDASQQLQVQQQVQQFQLPEQQQHQPIQNVYTHMIGNPALIGCYPTNNQSGFSLRNNQSTSSLLPLAVSQQQQQKCDIYQQYQMSNSAPESALAPIDFSFSLDLESWSSPSAQSSPWDSSSPSSVASMSPMVAPISMTAPSDYIPVSDNMPLLSASQIDFLAANTQSNTLAADVNVFDPLVVDTNHAAVAAAAAFGQQQQQLQQQILQLQQQLQQQQQMELLPSSPKSPVGSDYSSSPSFSPSSSFSSDGEESDTEIVVPVSPRVIASATKSVPKNVVSPKQQQQKKQPAKPRARVASSASAATDAQSQFINQTLGMNMVLTSIANVAVENGNMNPWKLKLSGSLVRDDGSTIKWQHIVVIASVHSSCSETYNIDNQTANVLDDGTACIKGIKVTKAVRSRSRASQGTANVQRFRLRFVAYDKFSGVCIPIPNCTVESNDITYLANTKNMLPPTINSVERVSADQLPSGFITRDSSTYKFNCNRIKWGKSNNFAVAFQHPETLEIVHYVTETDENCLTPTLTKKESGYLSVPNQYKNFNLVTGFYSQKDRSLNLSTSPFKFVN</sequence>
<protein>
    <submittedName>
        <fullName evidence="2">Uncharacterized protein</fullName>
    </submittedName>
</protein>
<proteinExistence type="predicted"/>